<sequence>MPKSSETPEYQRLCDLLSQLRKEAGVTQAQLAKRLGVPQSHVSKYEHGIRRLDMIEVRQVIDALDVKPGAFLARLDPSWLETE</sequence>
<evidence type="ECO:0000313" key="2">
    <source>
        <dbReference type="EMBL" id="MFC6868069.1"/>
    </source>
</evidence>
<dbReference type="Gene3D" id="1.10.260.40">
    <property type="entry name" value="lambda repressor-like DNA-binding domains"/>
    <property type="match status" value="1"/>
</dbReference>
<dbReference type="Pfam" id="PF01381">
    <property type="entry name" value="HTH_3"/>
    <property type="match status" value="1"/>
</dbReference>
<dbReference type="InterPro" id="IPR010982">
    <property type="entry name" value="Lambda_DNA-bd_dom_sf"/>
</dbReference>
<dbReference type="SUPFAM" id="SSF47413">
    <property type="entry name" value="lambda repressor-like DNA-binding domains"/>
    <property type="match status" value="1"/>
</dbReference>
<keyword evidence="3" id="KW-1185">Reference proteome</keyword>
<evidence type="ECO:0000313" key="3">
    <source>
        <dbReference type="Proteomes" id="UP001596337"/>
    </source>
</evidence>
<dbReference type="EMBL" id="JBHSXX010000001">
    <property type="protein sequence ID" value="MFC6868069.1"/>
    <property type="molecule type" value="Genomic_DNA"/>
</dbReference>
<dbReference type="CDD" id="cd00093">
    <property type="entry name" value="HTH_XRE"/>
    <property type="match status" value="1"/>
</dbReference>
<dbReference type="InterPro" id="IPR001387">
    <property type="entry name" value="Cro/C1-type_HTH"/>
</dbReference>
<feature type="domain" description="HTH cro/C1-type" evidence="1">
    <location>
        <begin position="17"/>
        <end position="71"/>
    </location>
</feature>
<evidence type="ECO:0000259" key="1">
    <source>
        <dbReference type="PROSITE" id="PS50943"/>
    </source>
</evidence>
<name>A0ABW2BZW9_9PSEU</name>
<proteinExistence type="predicted"/>
<dbReference type="PROSITE" id="PS50943">
    <property type="entry name" value="HTH_CROC1"/>
    <property type="match status" value="1"/>
</dbReference>
<reference evidence="3" key="1">
    <citation type="journal article" date="2019" name="Int. J. Syst. Evol. Microbiol.">
        <title>The Global Catalogue of Microorganisms (GCM) 10K type strain sequencing project: providing services to taxonomists for standard genome sequencing and annotation.</title>
        <authorList>
            <consortium name="The Broad Institute Genomics Platform"/>
            <consortium name="The Broad Institute Genome Sequencing Center for Infectious Disease"/>
            <person name="Wu L."/>
            <person name="Ma J."/>
        </authorList>
    </citation>
    <scope>NUCLEOTIDE SEQUENCE [LARGE SCALE GENOMIC DNA]</scope>
    <source>
        <strain evidence="3">KCTC 32255</strain>
    </source>
</reference>
<comment type="caution">
    <text evidence="2">The sequence shown here is derived from an EMBL/GenBank/DDBJ whole genome shotgun (WGS) entry which is preliminary data.</text>
</comment>
<dbReference type="Proteomes" id="UP001596337">
    <property type="component" value="Unassembled WGS sequence"/>
</dbReference>
<accession>A0ABW2BZW9</accession>
<dbReference type="SMART" id="SM00530">
    <property type="entry name" value="HTH_XRE"/>
    <property type="match status" value="1"/>
</dbReference>
<organism evidence="2 3">
    <name type="scientific">Haloechinothrix salitolerans</name>
    <dbReference type="NCBI Taxonomy" id="926830"/>
    <lineage>
        <taxon>Bacteria</taxon>
        <taxon>Bacillati</taxon>
        <taxon>Actinomycetota</taxon>
        <taxon>Actinomycetes</taxon>
        <taxon>Pseudonocardiales</taxon>
        <taxon>Pseudonocardiaceae</taxon>
        <taxon>Haloechinothrix</taxon>
    </lineage>
</organism>
<gene>
    <name evidence="2" type="ORF">ACFQGD_13055</name>
</gene>
<protein>
    <submittedName>
        <fullName evidence="2">Helix-turn-helix domain-containing protein</fullName>
    </submittedName>
</protein>
<dbReference type="RefSeq" id="WP_345404553.1">
    <property type="nucleotide sequence ID" value="NZ_BAABLA010000118.1"/>
</dbReference>